<evidence type="ECO:0000256" key="8">
    <source>
        <dbReference type="ARBA" id="ARBA00024359"/>
    </source>
</evidence>
<protein>
    <recommendedName>
        <fullName evidence="9">Putative hemin import ATP-binding protein HrtA</fullName>
    </recommendedName>
</protein>
<dbReference type="GO" id="GO:0016887">
    <property type="term" value="F:ATP hydrolysis activity"/>
    <property type="evidence" value="ECO:0007669"/>
    <property type="project" value="InterPro"/>
</dbReference>
<proteinExistence type="inferred from homology"/>
<dbReference type="PANTHER" id="PTHR24220">
    <property type="entry name" value="IMPORT ATP-BINDING PROTEIN"/>
    <property type="match status" value="1"/>
</dbReference>
<keyword evidence="4" id="KW-1003">Cell membrane</keyword>
<dbReference type="Pfam" id="PF00005">
    <property type="entry name" value="ABC_tran"/>
    <property type="match status" value="1"/>
</dbReference>
<dbReference type="InterPro" id="IPR015854">
    <property type="entry name" value="ABC_transpr_LolD-like"/>
</dbReference>
<dbReference type="InterPro" id="IPR017911">
    <property type="entry name" value="MacB-like_ATP-bd"/>
</dbReference>
<evidence type="ECO:0000256" key="2">
    <source>
        <dbReference type="ARBA" id="ARBA00011131"/>
    </source>
</evidence>
<evidence type="ECO:0000313" key="12">
    <source>
        <dbReference type="EMBL" id="STY43449.1"/>
    </source>
</evidence>
<keyword evidence="6 12" id="KW-0067">ATP-binding</keyword>
<dbReference type="Gene3D" id="3.40.50.300">
    <property type="entry name" value="P-loop containing nucleotide triphosphate hydrolases"/>
    <property type="match status" value="1"/>
</dbReference>
<accession>A0A378MAN1</accession>
<organism evidence="12 13">
    <name type="scientific">Listeria grayi</name>
    <name type="common">Listeria murrayi</name>
    <dbReference type="NCBI Taxonomy" id="1641"/>
    <lineage>
        <taxon>Bacteria</taxon>
        <taxon>Bacillati</taxon>
        <taxon>Bacillota</taxon>
        <taxon>Bacilli</taxon>
        <taxon>Bacillales</taxon>
        <taxon>Listeriaceae</taxon>
        <taxon>Listeria</taxon>
    </lineage>
</organism>
<dbReference type="InterPro" id="IPR003439">
    <property type="entry name" value="ABC_transporter-like_ATP-bd"/>
</dbReference>
<dbReference type="InterPro" id="IPR017871">
    <property type="entry name" value="ABC_transporter-like_CS"/>
</dbReference>
<dbReference type="EMBL" id="UGPG01000001">
    <property type="protein sequence ID" value="STY43449.1"/>
    <property type="molecule type" value="Genomic_DNA"/>
</dbReference>
<evidence type="ECO:0000256" key="3">
    <source>
        <dbReference type="ARBA" id="ARBA00022448"/>
    </source>
</evidence>
<dbReference type="OrthoDB" id="9791546at2"/>
<sequence>MTAILTMQDVTKSFGTGHTQVTAAKHINFTMEENELVAVIGPSGSGKSTFLTLAAGLQMPSEGVVQVGDQPLHQLSKKELVQLRFHEIGFILQNTNLVPFLTVKKQFELINKINKNKSTKYVELLESLGIKELMDKFPQELSGGEQQRVAIAIALYHDPQIILADEPTASLDSERAFDVMRILAKECKRTRKGIIMVTHDERLLSYCDRVVRMKDGVLTN</sequence>
<evidence type="ECO:0000256" key="10">
    <source>
        <dbReference type="ARBA" id="ARBA00024721"/>
    </source>
</evidence>
<evidence type="ECO:0000256" key="9">
    <source>
        <dbReference type="ARBA" id="ARBA00024432"/>
    </source>
</evidence>
<evidence type="ECO:0000256" key="1">
    <source>
        <dbReference type="ARBA" id="ARBA00004202"/>
    </source>
</evidence>
<dbReference type="InterPro" id="IPR027417">
    <property type="entry name" value="P-loop_NTPase"/>
</dbReference>
<dbReference type="PROSITE" id="PS00211">
    <property type="entry name" value="ABC_TRANSPORTER_1"/>
    <property type="match status" value="1"/>
</dbReference>
<reference evidence="12 13" key="1">
    <citation type="submission" date="2018-06" db="EMBL/GenBank/DDBJ databases">
        <authorList>
            <consortium name="Pathogen Informatics"/>
            <person name="Doyle S."/>
        </authorList>
    </citation>
    <scope>NUCLEOTIDE SEQUENCE [LARGE SCALE GENOMIC DNA]</scope>
    <source>
        <strain evidence="13">NCTC 10815</strain>
    </source>
</reference>
<gene>
    <name evidence="12" type="primary">lolD_2</name>
    <name evidence="12" type="ORF">NCTC10815_00744</name>
</gene>
<comment type="subunit">
    <text evidence="2">The complex is composed of two ATP-binding proteins (HrtA), two transmembrane proteins (HrtB) and a solute-binding protein.</text>
</comment>
<evidence type="ECO:0000313" key="13">
    <source>
        <dbReference type="Proteomes" id="UP000254879"/>
    </source>
</evidence>
<dbReference type="Proteomes" id="UP000254879">
    <property type="component" value="Unassembled WGS sequence"/>
</dbReference>
<dbReference type="SMART" id="SM00382">
    <property type="entry name" value="AAA"/>
    <property type="match status" value="1"/>
</dbReference>
<dbReference type="PROSITE" id="PS50893">
    <property type="entry name" value="ABC_TRANSPORTER_2"/>
    <property type="match status" value="1"/>
</dbReference>
<dbReference type="GO" id="GO:0005524">
    <property type="term" value="F:ATP binding"/>
    <property type="evidence" value="ECO:0007669"/>
    <property type="project" value="UniProtKB-KW"/>
</dbReference>
<dbReference type="PANTHER" id="PTHR24220:SF666">
    <property type="entry name" value="HEMIN IMPORT ATP-BINDING PROTEIN HRTA-RELATED"/>
    <property type="match status" value="1"/>
</dbReference>
<dbReference type="InterPro" id="IPR003593">
    <property type="entry name" value="AAA+_ATPase"/>
</dbReference>
<evidence type="ECO:0000259" key="11">
    <source>
        <dbReference type="PROSITE" id="PS50893"/>
    </source>
</evidence>
<comment type="subcellular location">
    <subcellularLocation>
        <location evidence="1">Cell membrane</location>
        <topology evidence="1">Peripheral membrane protein</topology>
    </subcellularLocation>
</comment>
<comment type="function">
    <text evidence="10">Part of the ABC transporter complex hrt involved in hemin import. Responsible for energy coupling to the transport system.</text>
</comment>
<evidence type="ECO:0000256" key="6">
    <source>
        <dbReference type="ARBA" id="ARBA00022840"/>
    </source>
</evidence>
<feature type="domain" description="ABC transporter" evidence="11">
    <location>
        <begin position="5"/>
        <end position="220"/>
    </location>
</feature>
<comment type="similarity">
    <text evidence="8">Belongs to the ABC transporter superfamily. HrtA family.</text>
</comment>
<dbReference type="GO" id="GO:0022857">
    <property type="term" value="F:transmembrane transporter activity"/>
    <property type="evidence" value="ECO:0007669"/>
    <property type="project" value="TreeGrafter"/>
</dbReference>
<keyword evidence="12" id="KW-0378">Hydrolase</keyword>
<dbReference type="SUPFAM" id="SSF52540">
    <property type="entry name" value="P-loop containing nucleoside triphosphate hydrolases"/>
    <property type="match status" value="1"/>
</dbReference>
<dbReference type="GO" id="GO:0005886">
    <property type="term" value="C:plasma membrane"/>
    <property type="evidence" value="ECO:0007669"/>
    <property type="project" value="UniProtKB-SubCell"/>
</dbReference>
<keyword evidence="5" id="KW-0547">Nucleotide-binding</keyword>
<keyword evidence="12" id="KW-0449">Lipoprotein</keyword>
<evidence type="ECO:0000256" key="7">
    <source>
        <dbReference type="ARBA" id="ARBA00023136"/>
    </source>
</evidence>
<dbReference type="CDD" id="cd03255">
    <property type="entry name" value="ABC_MJ0796_LolCDE_FtsE"/>
    <property type="match status" value="1"/>
</dbReference>
<keyword evidence="3" id="KW-0813">Transport</keyword>
<keyword evidence="7" id="KW-0472">Membrane</keyword>
<evidence type="ECO:0000256" key="4">
    <source>
        <dbReference type="ARBA" id="ARBA00022475"/>
    </source>
</evidence>
<evidence type="ECO:0000256" key="5">
    <source>
        <dbReference type="ARBA" id="ARBA00022741"/>
    </source>
</evidence>
<name>A0A378MAN1_LISGR</name>
<dbReference type="AlphaFoldDB" id="A0A378MAN1"/>
<dbReference type="RefSeq" id="WP_003755522.1">
    <property type="nucleotide sequence ID" value="NZ_CABKNG010000001.1"/>
</dbReference>